<organism evidence="2 3">
    <name type="scientific">Parascaris univalens</name>
    <name type="common">Nematode worm</name>
    <dbReference type="NCBI Taxonomy" id="6257"/>
    <lineage>
        <taxon>Eukaryota</taxon>
        <taxon>Metazoa</taxon>
        <taxon>Ecdysozoa</taxon>
        <taxon>Nematoda</taxon>
        <taxon>Chromadorea</taxon>
        <taxon>Rhabditida</taxon>
        <taxon>Spirurina</taxon>
        <taxon>Ascaridomorpha</taxon>
        <taxon>Ascaridoidea</taxon>
        <taxon>Ascarididae</taxon>
        <taxon>Parascaris</taxon>
    </lineage>
</organism>
<name>A0A915ARJ3_PARUN</name>
<protein>
    <submittedName>
        <fullName evidence="3">Uncharacterized protein</fullName>
    </submittedName>
</protein>
<keyword evidence="2" id="KW-1185">Reference proteome</keyword>
<proteinExistence type="predicted"/>
<feature type="transmembrane region" description="Helical" evidence="1">
    <location>
        <begin position="90"/>
        <end position="110"/>
    </location>
</feature>
<keyword evidence="1" id="KW-1133">Transmembrane helix</keyword>
<reference evidence="3" key="1">
    <citation type="submission" date="2022-11" db="UniProtKB">
        <authorList>
            <consortium name="WormBaseParasite"/>
        </authorList>
    </citation>
    <scope>IDENTIFICATION</scope>
</reference>
<keyword evidence="1" id="KW-0472">Membrane</keyword>
<sequence>SCCRLRSSLFPPNSMSVLYLFVSHPHTVARHRDGVRGRFDEFKLHKRFKIKRPCSFYICCAHLVIIGLFVCPFVHFIHQRRCYLDAFRNFHFHCFCFLLSGVSFGAMFRCQHVEYCEWPR</sequence>
<feature type="transmembrane region" description="Helical" evidence="1">
    <location>
        <begin position="56"/>
        <end position="78"/>
    </location>
</feature>
<keyword evidence="1" id="KW-0812">Transmembrane</keyword>
<dbReference type="AlphaFoldDB" id="A0A915ARJ3"/>
<evidence type="ECO:0000256" key="1">
    <source>
        <dbReference type="SAM" id="Phobius"/>
    </source>
</evidence>
<evidence type="ECO:0000313" key="2">
    <source>
        <dbReference type="Proteomes" id="UP000887569"/>
    </source>
</evidence>
<dbReference type="WBParaSite" id="PgR014X_g103_t01">
    <property type="protein sequence ID" value="PgR014X_g103_t01"/>
    <property type="gene ID" value="PgR014X_g103"/>
</dbReference>
<accession>A0A915ARJ3</accession>
<evidence type="ECO:0000313" key="3">
    <source>
        <dbReference type="WBParaSite" id="PgR014X_g103_t01"/>
    </source>
</evidence>
<dbReference type="Proteomes" id="UP000887569">
    <property type="component" value="Unplaced"/>
</dbReference>